<comment type="caution">
    <text evidence="13">The sequence shown here is derived from an EMBL/GenBank/DDBJ whole genome shotgun (WGS) entry which is preliminary data.</text>
</comment>
<evidence type="ECO:0000256" key="1">
    <source>
        <dbReference type="ARBA" id="ARBA00004496"/>
    </source>
</evidence>
<dbReference type="FunFam" id="1.10.10.10:FF:000001">
    <property type="entry name" value="LysR family transcriptional regulator"/>
    <property type="match status" value="1"/>
</dbReference>
<dbReference type="Pfam" id="PF00126">
    <property type="entry name" value="HTH_1"/>
    <property type="match status" value="1"/>
</dbReference>
<evidence type="ECO:0000256" key="9">
    <source>
        <dbReference type="ARBA" id="ARBA00023159"/>
    </source>
</evidence>
<dbReference type="PROSITE" id="PS50931">
    <property type="entry name" value="HTH_LYSR"/>
    <property type="match status" value="1"/>
</dbReference>
<keyword evidence="4" id="KW-0963">Cytoplasm</keyword>
<dbReference type="InterPro" id="IPR036388">
    <property type="entry name" value="WH-like_DNA-bd_sf"/>
</dbReference>
<dbReference type="InterPro" id="IPR005119">
    <property type="entry name" value="LysR_subst-bd"/>
</dbReference>
<evidence type="ECO:0000256" key="2">
    <source>
        <dbReference type="ARBA" id="ARBA00009437"/>
    </source>
</evidence>
<dbReference type="InterPro" id="IPR000847">
    <property type="entry name" value="LysR_HTH_N"/>
</dbReference>
<dbReference type="PANTHER" id="PTHR30126">
    <property type="entry name" value="HTH-TYPE TRANSCRIPTIONAL REGULATOR"/>
    <property type="match status" value="1"/>
</dbReference>
<dbReference type="AlphaFoldDB" id="A0A3E0X198"/>
<dbReference type="PANTHER" id="PTHR30126:SF25">
    <property type="entry name" value="HTH-TYPE TRANSCRIPTIONAL REGULATOR METR"/>
    <property type="match status" value="1"/>
</dbReference>
<feature type="domain" description="HTH lysR-type" evidence="12">
    <location>
        <begin position="3"/>
        <end position="60"/>
    </location>
</feature>
<protein>
    <recommendedName>
        <fullName evidence="3">HTH-type transcriptional regulator MetR</fullName>
    </recommendedName>
</protein>
<keyword evidence="6" id="KW-0028">Amino-acid biosynthesis</keyword>
<keyword evidence="14" id="KW-1185">Reference proteome</keyword>
<evidence type="ECO:0000256" key="4">
    <source>
        <dbReference type="ARBA" id="ARBA00022490"/>
    </source>
</evidence>
<keyword evidence="5" id="KW-0678">Repressor</keyword>
<dbReference type="EMBL" id="NFZW01000001">
    <property type="protein sequence ID" value="RFA39267.1"/>
    <property type="molecule type" value="Genomic_DNA"/>
</dbReference>
<proteinExistence type="inferred from homology"/>
<evidence type="ECO:0000256" key="6">
    <source>
        <dbReference type="ARBA" id="ARBA00022605"/>
    </source>
</evidence>
<gene>
    <name evidence="13" type="ORF">CAL65_00080</name>
</gene>
<keyword evidence="7" id="KW-0805">Transcription regulation</keyword>
<dbReference type="Gene3D" id="3.40.190.10">
    <property type="entry name" value="Periplasmic binding protein-like II"/>
    <property type="match status" value="2"/>
</dbReference>
<dbReference type="GO" id="GO:0009086">
    <property type="term" value="P:methionine biosynthetic process"/>
    <property type="evidence" value="ECO:0007669"/>
    <property type="project" value="UniProtKB-KW"/>
</dbReference>
<evidence type="ECO:0000313" key="14">
    <source>
        <dbReference type="Proteomes" id="UP000256763"/>
    </source>
</evidence>
<dbReference type="GO" id="GO:0000976">
    <property type="term" value="F:transcription cis-regulatory region binding"/>
    <property type="evidence" value="ECO:0007669"/>
    <property type="project" value="TreeGrafter"/>
</dbReference>
<dbReference type="Pfam" id="PF03466">
    <property type="entry name" value="LysR_substrate"/>
    <property type="match status" value="1"/>
</dbReference>
<dbReference type="InterPro" id="IPR037406">
    <property type="entry name" value="MetR_PBP2"/>
</dbReference>
<dbReference type="CDD" id="cd08441">
    <property type="entry name" value="PBP2_MetR"/>
    <property type="match status" value="1"/>
</dbReference>
<evidence type="ECO:0000256" key="8">
    <source>
        <dbReference type="ARBA" id="ARBA00023125"/>
    </source>
</evidence>
<organism evidence="13 14">
    <name type="scientific">Alkalilimnicola ehrlichii</name>
    <dbReference type="NCBI Taxonomy" id="351052"/>
    <lineage>
        <taxon>Bacteria</taxon>
        <taxon>Pseudomonadati</taxon>
        <taxon>Pseudomonadota</taxon>
        <taxon>Gammaproteobacteria</taxon>
        <taxon>Chromatiales</taxon>
        <taxon>Ectothiorhodospiraceae</taxon>
        <taxon>Alkalilimnicola</taxon>
    </lineage>
</organism>
<keyword evidence="10" id="KW-0804">Transcription</keyword>
<keyword evidence="9" id="KW-0010">Activator</keyword>
<evidence type="ECO:0000256" key="5">
    <source>
        <dbReference type="ARBA" id="ARBA00022491"/>
    </source>
</evidence>
<dbReference type="SUPFAM" id="SSF53850">
    <property type="entry name" value="Periplasmic binding protein-like II"/>
    <property type="match status" value="1"/>
</dbReference>
<dbReference type="PRINTS" id="PR00039">
    <property type="entry name" value="HTHLYSR"/>
</dbReference>
<dbReference type="GO" id="GO:0005737">
    <property type="term" value="C:cytoplasm"/>
    <property type="evidence" value="ECO:0007669"/>
    <property type="project" value="UniProtKB-SubCell"/>
</dbReference>
<name>A0A3E0X198_9GAMM</name>
<evidence type="ECO:0000313" key="13">
    <source>
        <dbReference type="EMBL" id="RFA39267.1"/>
    </source>
</evidence>
<keyword evidence="11" id="KW-0486">Methionine biosynthesis</keyword>
<dbReference type="SUPFAM" id="SSF46785">
    <property type="entry name" value="Winged helix' DNA-binding domain"/>
    <property type="match status" value="1"/>
</dbReference>
<dbReference type="GO" id="GO:0003700">
    <property type="term" value="F:DNA-binding transcription factor activity"/>
    <property type="evidence" value="ECO:0007669"/>
    <property type="project" value="InterPro"/>
</dbReference>
<evidence type="ECO:0000259" key="12">
    <source>
        <dbReference type="PROSITE" id="PS50931"/>
    </source>
</evidence>
<comment type="similarity">
    <text evidence="2">Belongs to the LysR transcriptional regulatory family.</text>
</comment>
<dbReference type="Gene3D" id="1.10.10.10">
    <property type="entry name" value="Winged helix-like DNA-binding domain superfamily/Winged helix DNA-binding domain"/>
    <property type="match status" value="1"/>
</dbReference>
<keyword evidence="8" id="KW-0238">DNA-binding</keyword>
<dbReference type="OrthoDB" id="155872at2"/>
<evidence type="ECO:0000256" key="3">
    <source>
        <dbReference type="ARBA" id="ARBA00019365"/>
    </source>
</evidence>
<dbReference type="RefSeq" id="WP_116300779.1">
    <property type="nucleotide sequence ID" value="NZ_NFZV01000001.1"/>
</dbReference>
<evidence type="ECO:0000256" key="7">
    <source>
        <dbReference type="ARBA" id="ARBA00023015"/>
    </source>
</evidence>
<sequence length="306" mass="34305">MFLELRHLKSLQAIREAGSLAAAADRLHLTQSALSHQIKSLENYFDTMLFFRKTRPLRFTPAGERLLTLADEVLPRVETLEHNLRRMGAGERGRLHVALECHSCFDWLLPTLNRYRGQWPDVELDLSMGFSFHPLPALYRGDIDAVITSDPEEDFGGVSYSPLFRYEVLLAVPHQHRLAEGGSITPQDLSDETLLTYPVCRSRLDVFSRFLTPAGVEPAQVRSAELTVMLLQLVASGRGVAALPNWALHEAMDPAQVKTLALGEEGLWSTLYVAVREEDRNKPYIDAFIEQAKATSINTLKGIQAL</sequence>
<reference evidence="14" key="1">
    <citation type="submission" date="2017-05" db="EMBL/GenBank/DDBJ databases">
        <authorList>
            <person name="Sharma S."/>
            <person name="Sidhu C."/>
            <person name="Pinnaka A.K."/>
        </authorList>
    </citation>
    <scope>NUCLEOTIDE SEQUENCE [LARGE SCALE GENOMIC DNA]</scope>
    <source>
        <strain evidence="14">AK93</strain>
    </source>
</reference>
<evidence type="ECO:0000256" key="10">
    <source>
        <dbReference type="ARBA" id="ARBA00023163"/>
    </source>
</evidence>
<dbReference type="Proteomes" id="UP000256763">
    <property type="component" value="Unassembled WGS sequence"/>
</dbReference>
<dbReference type="InterPro" id="IPR036390">
    <property type="entry name" value="WH_DNA-bd_sf"/>
</dbReference>
<accession>A0A3E0X198</accession>
<evidence type="ECO:0000256" key="11">
    <source>
        <dbReference type="ARBA" id="ARBA00023167"/>
    </source>
</evidence>
<comment type="subcellular location">
    <subcellularLocation>
        <location evidence="1">Cytoplasm</location>
    </subcellularLocation>
</comment>